<name>A0A0N4VG40_ENTVE</name>
<dbReference type="Proteomes" id="UP000274131">
    <property type="component" value="Unassembled WGS sequence"/>
</dbReference>
<evidence type="ECO:0000313" key="17">
    <source>
        <dbReference type="WBParaSite" id="EVEC_0000973501-mRNA-1"/>
    </source>
</evidence>
<proteinExistence type="inferred from homology"/>
<evidence type="ECO:0000256" key="8">
    <source>
        <dbReference type="ARBA" id="ARBA00023065"/>
    </source>
</evidence>
<keyword evidence="6 14" id="KW-1133">Transmembrane helix</keyword>
<dbReference type="OrthoDB" id="5851074at2759"/>
<keyword evidence="16" id="KW-1185">Reference proteome</keyword>
<evidence type="ECO:0000256" key="13">
    <source>
        <dbReference type="RuleBase" id="RU000679"/>
    </source>
</evidence>
<evidence type="ECO:0000256" key="14">
    <source>
        <dbReference type="SAM" id="Phobius"/>
    </source>
</evidence>
<dbReference type="InterPro" id="IPR001873">
    <property type="entry name" value="ENaC"/>
</dbReference>
<evidence type="ECO:0000256" key="1">
    <source>
        <dbReference type="ARBA" id="ARBA00004141"/>
    </source>
</evidence>
<evidence type="ECO:0000256" key="2">
    <source>
        <dbReference type="ARBA" id="ARBA00007193"/>
    </source>
</evidence>
<evidence type="ECO:0000256" key="10">
    <source>
        <dbReference type="ARBA" id="ARBA00023180"/>
    </source>
</evidence>
<evidence type="ECO:0000256" key="4">
    <source>
        <dbReference type="ARBA" id="ARBA00022461"/>
    </source>
</evidence>
<keyword evidence="12 13" id="KW-0407">Ion channel</keyword>
<keyword evidence="9 14" id="KW-0472">Membrane</keyword>
<reference evidence="17" key="1">
    <citation type="submission" date="2017-02" db="UniProtKB">
        <authorList>
            <consortium name="WormBaseParasite"/>
        </authorList>
    </citation>
    <scope>IDENTIFICATION</scope>
</reference>
<keyword evidence="7" id="KW-0915">Sodium</keyword>
<evidence type="ECO:0000256" key="11">
    <source>
        <dbReference type="ARBA" id="ARBA00023201"/>
    </source>
</evidence>
<dbReference type="WBParaSite" id="EVEC_0000973501-mRNA-1">
    <property type="protein sequence ID" value="EVEC_0000973501-mRNA-1"/>
    <property type="gene ID" value="EVEC_0000973501"/>
</dbReference>
<evidence type="ECO:0000256" key="3">
    <source>
        <dbReference type="ARBA" id="ARBA00022448"/>
    </source>
</evidence>
<evidence type="ECO:0000256" key="6">
    <source>
        <dbReference type="ARBA" id="ARBA00022989"/>
    </source>
</evidence>
<evidence type="ECO:0000256" key="7">
    <source>
        <dbReference type="ARBA" id="ARBA00023053"/>
    </source>
</evidence>
<dbReference type="GO" id="GO:0005886">
    <property type="term" value="C:plasma membrane"/>
    <property type="evidence" value="ECO:0007669"/>
    <property type="project" value="TreeGrafter"/>
</dbReference>
<keyword evidence="5 13" id="KW-0812">Transmembrane</keyword>
<dbReference type="PANTHER" id="PTHR11690">
    <property type="entry name" value="AMILORIDE-SENSITIVE SODIUM CHANNEL-RELATED"/>
    <property type="match status" value="1"/>
</dbReference>
<accession>A0A0N4VG40</accession>
<dbReference type="PANTHER" id="PTHR11690:SF1">
    <property type="entry name" value="DEGENERIN LIKE"/>
    <property type="match status" value="1"/>
</dbReference>
<keyword evidence="3 13" id="KW-0813">Transport</keyword>
<dbReference type="GO" id="GO:0015280">
    <property type="term" value="F:ligand-gated sodium channel activity"/>
    <property type="evidence" value="ECO:0007669"/>
    <property type="project" value="TreeGrafter"/>
</dbReference>
<comment type="subcellular location">
    <subcellularLocation>
        <location evidence="1">Membrane</location>
        <topology evidence="1">Multi-pass membrane protein</topology>
    </subcellularLocation>
</comment>
<keyword evidence="8 13" id="KW-0406">Ion transport</keyword>
<comment type="similarity">
    <text evidence="2 13">Belongs to the amiloride-sensitive sodium channel (TC 1.A.6) family.</text>
</comment>
<evidence type="ECO:0000313" key="16">
    <source>
        <dbReference type="Proteomes" id="UP000274131"/>
    </source>
</evidence>
<dbReference type="AlphaFoldDB" id="A0A0N4VG40"/>
<keyword evidence="4 13" id="KW-0894">Sodium channel</keyword>
<evidence type="ECO:0000313" key="15">
    <source>
        <dbReference type="EMBL" id="VDD94381.1"/>
    </source>
</evidence>
<protein>
    <submittedName>
        <fullName evidence="15 17">Uncharacterized protein</fullName>
    </submittedName>
</protein>
<keyword evidence="11 13" id="KW-0739">Sodium transport</keyword>
<sequence length="494" mass="56900">MPRLYNIKNKKRIRMIFPAKDFETCACENADLPPWTGELHGLSQALLSKTRKMKVFWWCVMVVCITCGTTTTVLVIVEYLQGPTATSTTIRLVNSLELPAVTICPKVPDAFNAIGLLADIQHAVPALARSEALNLVRFWIGGYGLENMDALSNFNSSYLNQLNEYYQIWSRGYDIDGFFHTMQSKYGYRCNELFHSCSLGGITHDCCNDIFKRKIMMRRGICYTLRRGVNQTEADDMGRLVLSMKAPPSITTQRSNYVQDQIIVYVTDNYDKILDFPRFYLYPNQWNRIRFTARYLELLKQEKVCTNEIAGKDTECIIRRWLLTNVVYPYNCTLSYLNISKIPISNVSIANDYYNAIQLVWTSSTVKETCIPGCKRWDNQISLQQTKALEPFKKYAFNLEISFNDLQYEYVKEVYTISVPGFMSQIGGQFGFFLGLSIITFIQMTLYAVHYCITLFYKKTSRYIRTISEIRSRAGRRNSVNSVVHGYTNASIDP</sequence>
<reference evidence="15 16" key="2">
    <citation type="submission" date="2018-10" db="EMBL/GenBank/DDBJ databases">
        <authorList>
            <consortium name="Pathogen Informatics"/>
        </authorList>
    </citation>
    <scope>NUCLEOTIDE SEQUENCE [LARGE SCALE GENOMIC DNA]</scope>
</reference>
<feature type="transmembrane region" description="Helical" evidence="14">
    <location>
        <begin position="55"/>
        <end position="77"/>
    </location>
</feature>
<gene>
    <name evidence="15" type="ORF">EVEC_LOCUS9132</name>
</gene>
<dbReference type="Pfam" id="PF00858">
    <property type="entry name" value="ASC"/>
    <property type="match status" value="1"/>
</dbReference>
<evidence type="ECO:0000256" key="5">
    <source>
        <dbReference type="ARBA" id="ARBA00022692"/>
    </source>
</evidence>
<organism evidence="17">
    <name type="scientific">Enterobius vermicularis</name>
    <name type="common">Human pinworm</name>
    <dbReference type="NCBI Taxonomy" id="51028"/>
    <lineage>
        <taxon>Eukaryota</taxon>
        <taxon>Metazoa</taxon>
        <taxon>Ecdysozoa</taxon>
        <taxon>Nematoda</taxon>
        <taxon>Chromadorea</taxon>
        <taxon>Rhabditida</taxon>
        <taxon>Spirurina</taxon>
        <taxon>Oxyuridomorpha</taxon>
        <taxon>Oxyuroidea</taxon>
        <taxon>Oxyuridae</taxon>
        <taxon>Enterobius</taxon>
    </lineage>
</organism>
<dbReference type="Gene3D" id="1.10.287.770">
    <property type="entry name" value="YojJ-like"/>
    <property type="match status" value="1"/>
</dbReference>
<dbReference type="EMBL" id="UXUI01009830">
    <property type="protein sequence ID" value="VDD94381.1"/>
    <property type="molecule type" value="Genomic_DNA"/>
</dbReference>
<evidence type="ECO:0000256" key="12">
    <source>
        <dbReference type="ARBA" id="ARBA00023303"/>
    </source>
</evidence>
<evidence type="ECO:0000256" key="9">
    <source>
        <dbReference type="ARBA" id="ARBA00023136"/>
    </source>
</evidence>
<dbReference type="PRINTS" id="PR01078">
    <property type="entry name" value="AMINACHANNEL"/>
</dbReference>
<keyword evidence="10" id="KW-0325">Glycoprotein</keyword>
<feature type="transmembrane region" description="Helical" evidence="14">
    <location>
        <begin position="430"/>
        <end position="457"/>
    </location>
</feature>